<sequence length="673" mass="71029">MKALFLPAVAILNRVRYTTKFLLIGIITALVCVLLVAQIYSEGSAFVENARLEKDGLVVLEDMMGALGLMQQHRGMTAGLKGGDSSLAAKVQAKADALDQAMAKVDASMAGPGAAFGLQARWTAIKADWAPLKAGRPEGRHENFAAHTALVSKTLALMEAVANASHLSADPDVSAANLIRVLVSDAPEMTERLGRLRGYGTGIVARGMMTAEEHDVLIAHLAQLDLTKTNIVTRLERATEASPDLKPLLDGAIGDVNAGYEQLDTLARQDLLGGAFSIKPAEFFDVGTKAIAGIVHHLDATIRPTLRARIDARTDRASTRLTGLIVLSAVAACVVIYLMTGMYYSIVGSVHELTEGAERLASGDYTSRVEFSARDELAEVADRFNAMSASLRTIIGQVKQTAAELSTAAARMTKSASEVASGSERQSESATSMAAAIEQMTVGIDEISRNAVAAADRSKASGALASEGGDVVRKSVAEMERIADSVNATATVIRDLGEQSGRISTMVSSISEIAEQTNLLALNAAIEAARAGESGRGFAVVADEVRKLAERTAQATHEITDMVEAIQTGTDKAVVTMESGVEQVRLGVDLTIRAGQSMDEINDGASSVVEFVADISHSLREQSSASTEIAQNVEAIAQMAESNSAAVRGTANTAAELERMANTLRDEVSRFRV</sequence>
<comment type="similarity">
    <text evidence="3">Belongs to the methyl-accepting chemotaxis (MCP) protein family.</text>
</comment>
<dbReference type="CDD" id="cd06225">
    <property type="entry name" value="HAMP"/>
    <property type="match status" value="1"/>
</dbReference>
<evidence type="ECO:0000256" key="2">
    <source>
        <dbReference type="ARBA" id="ARBA00023224"/>
    </source>
</evidence>
<dbReference type="PANTHER" id="PTHR32089">
    <property type="entry name" value="METHYL-ACCEPTING CHEMOTAXIS PROTEIN MCPB"/>
    <property type="match status" value="1"/>
</dbReference>
<evidence type="ECO:0000256" key="1">
    <source>
        <dbReference type="ARBA" id="ARBA00004370"/>
    </source>
</evidence>
<dbReference type="PROSITE" id="PS50111">
    <property type="entry name" value="CHEMOTAXIS_TRANSDUC_2"/>
    <property type="match status" value="1"/>
</dbReference>
<dbReference type="GO" id="GO:0016020">
    <property type="term" value="C:membrane"/>
    <property type="evidence" value="ECO:0007669"/>
    <property type="project" value="UniProtKB-SubCell"/>
</dbReference>
<proteinExistence type="inferred from homology"/>
<dbReference type="Gene3D" id="1.10.287.950">
    <property type="entry name" value="Methyl-accepting chemotaxis protein"/>
    <property type="match status" value="1"/>
</dbReference>
<keyword evidence="5" id="KW-0472">Membrane</keyword>
<reference evidence="8 9" key="1">
    <citation type="submission" date="2020-02" db="EMBL/GenBank/DDBJ databases">
        <title>Nitrogenibacter mangrovi gen. nov., sp. nov. isolated from mangrove sediment, a denitrifying betaproteobacterium.</title>
        <authorList>
            <person name="Liao H."/>
            <person name="Tian Y."/>
        </authorList>
    </citation>
    <scope>NUCLEOTIDE SEQUENCE [LARGE SCALE GENOMIC DNA]</scope>
    <source>
        <strain evidence="8 9">M9-3-2</strain>
    </source>
</reference>
<dbReference type="PROSITE" id="PS50885">
    <property type="entry name" value="HAMP"/>
    <property type="match status" value="1"/>
</dbReference>
<dbReference type="Proteomes" id="UP000501991">
    <property type="component" value="Chromosome"/>
</dbReference>
<dbReference type="Pfam" id="PF00015">
    <property type="entry name" value="MCPsignal"/>
    <property type="match status" value="1"/>
</dbReference>
<evidence type="ECO:0000313" key="9">
    <source>
        <dbReference type="Proteomes" id="UP000501991"/>
    </source>
</evidence>
<evidence type="ECO:0000313" key="8">
    <source>
        <dbReference type="EMBL" id="QID17856.1"/>
    </source>
</evidence>
<dbReference type="CDD" id="cd11386">
    <property type="entry name" value="MCP_signal"/>
    <property type="match status" value="1"/>
</dbReference>
<dbReference type="KEGG" id="azq:G3580_09510"/>
<evidence type="ECO:0000256" key="4">
    <source>
        <dbReference type="PROSITE-ProRule" id="PRU00284"/>
    </source>
</evidence>
<dbReference type="Pfam" id="PF00672">
    <property type="entry name" value="HAMP"/>
    <property type="match status" value="1"/>
</dbReference>
<dbReference type="SMART" id="SM00304">
    <property type="entry name" value="HAMP"/>
    <property type="match status" value="2"/>
</dbReference>
<keyword evidence="9" id="KW-1185">Reference proteome</keyword>
<evidence type="ECO:0000259" key="7">
    <source>
        <dbReference type="PROSITE" id="PS50885"/>
    </source>
</evidence>
<dbReference type="PANTHER" id="PTHR32089:SF112">
    <property type="entry name" value="LYSOZYME-LIKE PROTEIN-RELATED"/>
    <property type="match status" value="1"/>
</dbReference>
<feature type="transmembrane region" description="Helical" evidence="5">
    <location>
        <begin position="21"/>
        <end position="40"/>
    </location>
</feature>
<protein>
    <submittedName>
        <fullName evidence="8">Methyl-accepting chemotaxis protein</fullName>
    </submittedName>
</protein>
<organism evidence="8 9">
    <name type="scientific">Nitrogeniibacter mangrovi</name>
    <dbReference type="NCBI Taxonomy" id="2016596"/>
    <lineage>
        <taxon>Bacteria</taxon>
        <taxon>Pseudomonadati</taxon>
        <taxon>Pseudomonadota</taxon>
        <taxon>Betaproteobacteria</taxon>
        <taxon>Rhodocyclales</taxon>
        <taxon>Zoogloeaceae</taxon>
        <taxon>Nitrogeniibacter</taxon>
    </lineage>
</organism>
<dbReference type="GO" id="GO:0007165">
    <property type="term" value="P:signal transduction"/>
    <property type="evidence" value="ECO:0007669"/>
    <property type="project" value="UniProtKB-KW"/>
</dbReference>
<feature type="domain" description="HAMP" evidence="7">
    <location>
        <begin position="344"/>
        <end position="396"/>
    </location>
</feature>
<dbReference type="EMBL" id="CP048836">
    <property type="protein sequence ID" value="QID17856.1"/>
    <property type="molecule type" value="Genomic_DNA"/>
</dbReference>
<dbReference type="RefSeq" id="WP_173765018.1">
    <property type="nucleotide sequence ID" value="NZ_CP048836.1"/>
</dbReference>
<dbReference type="GO" id="GO:0006935">
    <property type="term" value="P:chemotaxis"/>
    <property type="evidence" value="ECO:0007669"/>
    <property type="project" value="UniProtKB-ARBA"/>
</dbReference>
<evidence type="ECO:0000256" key="3">
    <source>
        <dbReference type="ARBA" id="ARBA00029447"/>
    </source>
</evidence>
<dbReference type="InterPro" id="IPR003660">
    <property type="entry name" value="HAMP_dom"/>
</dbReference>
<dbReference type="SUPFAM" id="SSF58104">
    <property type="entry name" value="Methyl-accepting chemotaxis protein (MCP) signaling domain"/>
    <property type="match status" value="1"/>
</dbReference>
<dbReference type="AlphaFoldDB" id="A0A6C1B2J2"/>
<accession>A0A6C1B2J2</accession>
<keyword evidence="5" id="KW-1133">Transmembrane helix</keyword>
<name>A0A6C1B2J2_9RHOO</name>
<gene>
    <name evidence="8" type="ORF">G3580_09510</name>
</gene>
<evidence type="ECO:0000256" key="5">
    <source>
        <dbReference type="SAM" id="Phobius"/>
    </source>
</evidence>
<evidence type="ECO:0000259" key="6">
    <source>
        <dbReference type="PROSITE" id="PS50111"/>
    </source>
</evidence>
<keyword evidence="2 4" id="KW-0807">Transducer</keyword>
<dbReference type="InterPro" id="IPR004089">
    <property type="entry name" value="MCPsignal_dom"/>
</dbReference>
<keyword evidence="5" id="KW-0812">Transmembrane</keyword>
<feature type="transmembrane region" description="Helical" evidence="5">
    <location>
        <begin position="321"/>
        <end position="339"/>
    </location>
</feature>
<dbReference type="FunFam" id="1.10.287.950:FF:000001">
    <property type="entry name" value="Methyl-accepting chemotaxis sensory transducer"/>
    <property type="match status" value="1"/>
</dbReference>
<dbReference type="SMART" id="SM00283">
    <property type="entry name" value="MA"/>
    <property type="match status" value="1"/>
</dbReference>
<comment type="subcellular location">
    <subcellularLocation>
        <location evidence="1">Membrane</location>
    </subcellularLocation>
</comment>
<feature type="domain" description="Methyl-accepting transducer" evidence="6">
    <location>
        <begin position="401"/>
        <end position="637"/>
    </location>
</feature>